<dbReference type="PANTHER" id="PTHR30540">
    <property type="entry name" value="OSMOTIC STRESS POTASSIUM TRANSPORTER"/>
    <property type="match status" value="1"/>
</dbReference>
<dbReference type="RefSeq" id="WP_009282074.1">
    <property type="nucleotide sequence ID" value="NZ_CAIT01000006.1"/>
</dbReference>
<feature type="transmembrane region" description="Helical" evidence="11">
    <location>
        <begin position="240"/>
        <end position="261"/>
    </location>
</feature>
<evidence type="ECO:0000313" key="15">
    <source>
        <dbReference type="Proteomes" id="UP000009309"/>
    </source>
</evidence>
<evidence type="ECO:0000256" key="3">
    <source>
        <dbReference type="ARBA" id="ARBA00022475"/>
    </source>
</evidence>
<keyword evidence="2 11" id="KW-0813">Transport</keyword>
<dbReference type="InterPro" id="IPR053952">
    <property type="entry name" value="K_trans_C"/>
</dbReference>
<dbReference type="InterPro" id="IPR003855">
    <property type="entry name" value="K+_transporter"/>
</dbReference>
<keyword evidence="4 11" id="KW-0633">Potassium transport</keyword>
<feature type="transmembrane region" description="Helical" evidence="11">
    <location>
        <begin position="99"/>
        <end position="117"/>
    </location>
</feature>
<evidence type="ECO:0000256" key="2">
    <source>
        <dbReference type="ARBA" id="ARBA00022448"/>
    </source>
</evidence>
<keyword evidence="15" id="KW-1185">Reference proteome</keyword>
<dbReference type="Proteomes" id="UP000009309">
    <property type="component" value="Unassembled WGS sequence"/>
</dbReference>
<evidence type="ECO:0000259" key="13">
    <source>
        <dbReference type="Pfam" id="PF22776"/>
    </source>
</evidence>
<keyword evidence="7 11" id="KW-0630">Potassium</keyword>
<sequence length="662" mass="74159">MSATESSHHNLDKLTAGGLLVAVGIVFGDIGTSPLYTYRAIIEDHVVDETLALGGASAIFWTLTFQTTLKYVLLTLRADNKGEGGIFSLYTLIRRYAKWLLFPAIAGGSFLIADSIITPPISVSSAIEGLRPLYPDLPTVPIVLAILVVLFTVQQIGTDRLGTAFGPIMMVWFTMIGVVGIAQVLKDTSVIRALNPVYAYRMISEHDHGFWLLGGVFLCSTGAEALYSDMGHVGRRNVQVSWIYVKLCLILCYLGQAAWLLDHQGRPLGESNSFFGLIPDWFMLPAIGIATLATIIASQALISGTFTLVSEAFRLTLLPKLRIVFPSDARGQVYIPAFNWLLMAGCIGVVLYFKESKNMEAAFGLSVNLTMLMTTILLAYYLYTRHVNLFVVFGLLALYLTIESAFLAANLRKFANGGWVTLMLGLVIITIMYVWYRGSRIKRRLTSYVSLKDHLPILKELSNDPDVPKYATNLVFLTSSDNPLLVEDHIINSILERQPKRADLYWLIHVDLVDEPYTAQYSVDILEPEEVVRITFQLGFRVQPRINLLFKRVVEEMVRCCEVTILSRYRSLQRHDIVGDFRFIIINRFLSYENDLDAIDTFIMNAYFALKRLSISDEKAYGLDYQNVTTEQVPLVVRPAEELPLKRVSRPTSSPKTDKAVG</sequence>
<accession>I2GHW7</accession>
<keyword evidence="8 11" id="KW-1133">Transmembrane helix</keyword>
<dbReference type="EMBL" id="CAIT01000006">
    <property type="protein sequence ID" value="CCH53492.1"/>
    <property type="molecule type" value="Genomic_DNA"/>
</dbReference>
<comment type="similarity">
    <text evidence="11">Belongs to the HAK/KUP transporter (TC 2.A.72) family.</text>
</comment>
<evidence type="ECO:0000256" key="4">
    <source>
        <dbReference type="ARBA" id="ARBA00022538"/>
    </source>
</evidence>
<comment type="caution">
    <text evidence="14">The sequence shown here is derived from an EMBL/GenBank/DDBJ whole genome shotgun (WGS) entry which is preliminary data.</text>
</comment>
<dbReference type="AlphaFoldDB" id="I2GHW7"/>
<comment type="function">
    <text evidence="11">Transport of potassium into the cell. Likely operates as a K(+):H(+) symporter.</text>
</comment>
<feature type="transmembrane region" description="Helical" evidence="11">
    <location>
        <begin position="137"/>
        <end position="153"/>
    </location>
</feature>
<dbReference type="InterPro" id="IPR053951">
    <property type="entry name" value="K_trans_N"/>
</dbReference>
<organism evidence="14 15">
    <name type="scientific">Fibrisoma limi BUZ 3</name>
    <dbReference type="NCBI Taxonomy" id="1185876"/>
    <lineage>
        <taxon>Bacteria</taxon>
        <taxon>Pseudomonadati</taxon>
        <taxon>Bacteroidota</taxon>
        <taxon>Cytophagia</taxon>
        <taxon>Cytophagales</taxon>
        <taxon>Spirosomataceae</taxon>
        <taxon>Fibrisoma</taxon>
    </lineage>
</organism>
<comment type="caution">
    <text evidence="11">Lacks conserved residue(s) required for the propagation of feature annotation.</text>
</comment>
<feature type="domain" description="K+ potassium transporter C-terminal" evidence="13">
    <location>
        <begin position="473"/>
        <end position="628"/>
    </location>
</feature>
<evidence type="ECO:0000256" key="5">
    <source>
        <dbReference type="ARBA" id="ARBA00022692"/>
    </source>
</evidence>
<comment type="catalytic activity">
    <reaction evidence="11">
        <text>K(+)(in) + H(+)(in) = K(+)(out) + H(+)(out)</text>
        <dbReference type="Rhea" id="RHEA:28490"/>
        <dbReference type="ChEBI" id="CHEBI:15378"/>
        <dbReference type="ChEBI" id="CHEBI:29103"/>
    </reaction>
</comment>
<dbReference type="eggNOG" id="COG3158">
    <property type="taxonomic scope" value="Bacteria"/>
</dbReference>
<evidence type="ECO:0000256" key="9">
    <source>
        <dbReference type="ARBA" id="ARBA00023065"/>
    </source>
</evidence>
<proteinExistence type="inferred from homology"/>
<keyword evidence="3 11" id="KW-1003">Cell membrane</keyword>
<feature type="transmembrane region" description="Helical" evidence="11">
    <location>
        <begin position="390"/>
        <end position="411"/>
    </location>
</feature>
<keyword evidence="10 11" id="KW-0472">Membrane</keyword>
<evidence type="ECO:0000313" key="14">
    <source>
        <dbReference type="EMBL" id="CCH53492.1"/>
    </source>
</evidence>
<dbReference type="OrthoDB" id="9805577at2"/>
<dbReference type="Pfam" id="PF02705">
    <property type="entry name" value="K_trans"/>
    <property type="match status" value="1"/>
</dbReference>
<keyword evidence="9 11" id="KW-0406">Ion transport</keyword>
<evidence type="ECO:0000256" key="8">
    <source>
        <dbReference type="ARBA" id="ARBA00022989"/>
    </source>
</evidence>
<evidence type="ECO:0000256" key="7">
    <source>
        <dbReference type="ARBA" id="ARBA00022958"/>
    </source>
</evidence>
<feature type="transmembrane region" description="Helical" evidence="11">
    <location>
        <begin position="210"/>
        <end position="228"/>
    </location>
</feature>
<dbReference type="HAMAP" id="MF_01522">
    <property type="entry name" value="Kup"/>
    <property type="match status" value="1"/>
</dbReference>
<keyword evidence="5 11" id="KW-0812">Transmembrane</keyword>
<name>I2GHW7_9BACT</name>
<dbReference type="PANTHER" id="PTHR30540:SF83">
    <property type="entry name" value="K+ POTASSIUM TRANSPORTER"/>
    <property type="match status" value="1"/>
</dbReference>
<protein>
    <recommendedName>
        <fullName evidence="11">Probable potassium transport system protein Kup</fullName>
    </recommendedName>
</protein>
<keyword evidence="6 11" id="KW-0769">Symport</keyword>
<feature type="transmembrane region" description="Helical" evidence="11">
    <location>
        <begin position="333"/>
        <end position="353"/>
    </location>
</feature>
<dbReference type="GO" id="GO:0015293">
    <property type="term" value="F:symporter activity"/>
    <property type="evidence" value="ECO:0007669"/>
    <property type="project" value="UniProtKB-UniRule"/>
</dbReference>
<evidence type="ECO:0000259" key="12">
    <source>
        <dbReference type="Pfam" id="PF02705"/>
    </source>
</evidence>
<dbReference type="InterPro" id="IPR023051">
    <property type="entry name" value="Kup"/>
</dbReference>
<comment type="subcellular location">
    <subcellularLocation>
        <location evidence="11">Cell membrane</location>
        <topology evidence="11">Multi-pass membrane protein</topology>
    </subcellularLocation>
    <subcellularLocation>
        <location evidence="1">Membrane</location>
        <topology evidence="1">Multi-pass membrane protein</topology>
    </subcellularLocation>
</comment>
<feature type="transmembrane region" description="Helical" evidence="11">
    <location>
        <begin position="365"/>
        <end position="383"/>
    </location>
</feature>
<evidence type="ECO:0000256" key="6">
    <source>
        <dbReference type="ARBA" id="ARBA00022847"/>
    </source>
</evidence>
<evidence type="ECO:0000256" key="1">
    <source>
        <dbReference type="ARBA" id="ARBA00004141"/>
    </source>
</evidence>
<gene>
    <name evidence="11 14" type="primary">kup</name>
    <name evidence="14" type="ORF">BN8_02590</name>
</gene>
<dbReference type="Pfam" id="PF22776">
    <property type="entry name" value="K_trans_C"/>
    <property type="match status" value="1"/>
</dbReference>
<dbReference type="GO" id="GO:0015079">
    <property type="term" value="F:potassium ion transmembrane transporter activity"/>
    <property type="evidence" value="ECO:0007669"/>
    <property type="project" value="UniProtKB-UniRule"/>
</dbReference>
<evidence type="ECO:0000256" key="11">
    <source>
        <dbReference type="HAMAP-Rule" id="MF_01522"/>
    </source>
</evidence>
<dbReference type="GO" id="GO:0005886">
    <property type="term" value="C:plasma membrane"/>
    <property type="evidence" value="ECO:0007669"/>
    <property type="project" value="UniProtKB-SubCell"/>
</dbReference>
<evidence type="ECO:0000256" key="10">
    <source>
        <dbReference type="ARBA" id="ARBA00023136"/>
    </source>
</evidence>
<reference evidence="14 15" key="1">
    <citation type="journal article" date="2012" name="J. Bacteriol.">
        <title>Genome Sequence of the Filamentous Bacterium Fibrisoma limi BUZ 3T.</title>
        <authorList>
            <person name="Filippini M."/>
            <person name="Qi W."/>
            <person name="Jaenicke S."/>
            <person name="Goesmann A."/>
            <person name="Smits T.H."/>
            <person name="Bagheri H.C."/>
        </authorList>
    </citation>
    <scope>NUCLEOTIDE SEQUENCE [LARGE SCALE GENOMIC DNA]</scope>
    <source>
        <strain evidence="15">BUZ 3T</strain>
    </source>
</reference>
<feature type="transmembrane region" description="Helical" evidence="11">
    <location>
        <begin position="281"/>
        <end position="313"/>
    </location>
</feature>
<feature type="transmembrane region" description="Helical" evidence="11">
    <location>
        <begin position="165"/>
        <end position="185"/>
    </location>
</feature>
<feature type="domain" description="K+ potassium transporter integral membrane" evidence="12">
    <location>
        <begin position="20"/>
        <end position="448"/>
    </location>
</feature>
<feature type="transmembrane region" description="Helical" evidence="11">
    <location>
        <begin position="417"/>
        <end position="436"/>
    </location>
</feature>